<organism evidence="1 2">
    <name type="scientific">Camellia sinensis</name>
    <name type="common">Tea plant</name>
    <name type="synonym">Thea sinensis</name>
    <dbReference type="NCBI Taxonomy" id="4442"/>
    <lineage>
        <taxon>Eukaryota</taxon>
        <taxon>Viridiplantae</taxon>
        <taxon>Streptophyta</taxon>
        <taxon>Embryophyta</taxon>
        <taxon>Tracheophyta</taxon>
        <taxon>Spermatophyta</taxon>
        <taxon>Magnoliopsida</taxon>
        <taxon>eudicotyledons</taxon>
        <taxon>Gunneridae</taxon>
        <taxon>Pentapetalae</taxon>
        <taxon>asterids</taxon>
        <taxon>Ericales</taxon>
        <taxon>Theaceae</taxon>
        <taxon>Camellia</taxon>
    </lineage>
</organism>
<dbReference type="AlphaFoldDB" id="A0A7J7I1Z9"/>
<name>A0A7J7I1Z9_CAMSI</name>
<accession>A0A7J7I1Z9</accession>
<evidence type="ECO:0000313" key="2">
    <source>
        <dbReference type="Proteomes" id="UP000593564"/>
    </source>
</evidence>
<reference evidence="2" key="1">
    <citation type="journal article" date="2020" name="Nat. Commun.">
        <title>Genome assembly of wild tea tree DASZ reveals pedigree and selection history of tea varieties.</title>
        <authorList>
            <person name="Zhang W."/>
            <person name="Zhang Y."/>
            <person name="Qiu H."/>
            <person name="Guo Y."/>
            <person name="Wan H."/>
            <person name="Zhang X."/>
            <person name="Scossa F."/>
            <person name="Alseekh S."/>
            <person name="Zhang Q."/>
            <person name="Wang P."/>
            <person name="Xu L."/>
            <person name="Schmidt M.H."/>
            <person name="Jia X."/>
            <person name="Li D."/>
            <person name="Zhu A."/>
            <person name="Guo F."/>
            <person name="Chen W."/>
            <person name="Ni D."/>
            <person name="Usadel B."/>
            <person name="Fernie A.R."/>
            <person name="Wen W."/>
        </authorList>
    </citation>
    <scope>NUCLEOTIDE SEQUENCE [LARGE SCALE GENOMIC DNA]</scope>
    <source>
        <strain evidence="2">cv. G240</strain>
    </source>
</reference>
<dbReference type="EMBL" id="JACBKZ010000001">
    <property type="protein sequence ID" value="KAF5959073.1"/>
    <property type="molecule type" value="Genomic_DNA"/>
</dbReference>
<dbReference type="Proteomes" id="UP000593564">
    <property type="component" value="Unassembled WGS sequence"/>
</dbReference>
<evidence type="ECO:0000313" key="1">
    <source>
        <dbReference type="EMBL" id="KAF5959073.1"/>
    </source>
</evidence>
<proteinExistence type="predicted"/>
<reference evidence="1 2" key="2">
    <citation type="submission" date="2020-07" db="EMBL/GenBank/DDBJ databases">
        <title>Genome assembly of wild tea tree DASZ reveals pedigree and selection history of tea varieties.</title>
        <authorList>
            <person name="Zhang W."/>
        </authorList>
    </citation>
    <scope>NUCLEOTIDE SEQUENCE [LARGE SCALE GENOMIC DNA]</scope>
    <source>
        <strain evidence="2">cv. G240</strain>
        <tissue evidence="1">Leaf</tissue>
    </source>
</reference>
<sequence length="139" mass="15298">MLYFVLLIATDIALDLVRQKPELAFFIPTREEHLEYLSLMAISQKSSSFRSGFSSFNFFKQLIYSLFSSCSRGGAPWEWLLVAWAAAKHLQVFSRCWLWSLLGPVNSLGVAGVGFVAWAAAQALGVGSCSILGVAWAAE</sequence>
<comment type="caution">
    <text evidence="1">The sequence shown here is derived from an EMBL/GenBank/DDBJ whole genome shotgun (WGS) entry which is preliminary data.</text>
</comment>
<protein>
    <submittedName>
        <fullName evidence="1">Uncharacterized protein</fullName>
    </submittedName>
</protein>
<keyword evidence="2" id="KW-1185">Reference proteome</keyword>
<gene>
    <name evidence="1" type="ORF">HYC85_000282</name>
</gene>